<evidence type="ECO:0000256" key="5">
    <source>
        <dbReference type="ARBA" id="ARBA00030406"/>
    </source>
</evidence>
<keyword evidence="4" id="KW-0317">Glutathione biosynthesis</keyword>
<dbReference type="Proteomes" id="UP000282613">
    <property type="component" value="Unassembled WGS sequence"/>
</dbReference>
<evidence type="ECO:0000313" key="10">
    <source>
        <dbReference type="Proteomes" id="UP000282613"/>
    </source>
</evidence>
<proteinExistence type="inferred from homology"/>
<gene>
    <name evidence="9" type="ORF">TASK_LOCUS4831</name>
</gene>
<dbReference type="SUPFAM" id="SSF51430">
    <property type="entry name" value="NAD(P)-linked oxidoreductase"/>
    <property type="match status" value="1"/>
</dbReference>
<dbReference type="PANTHER" id="PTHR13295">
    <property type="entry name" value="GLUTAMATE CYSTEINE LIGASE REGULATORY SUBUNIT"/>
    <property type="match status" value="1"/>
</dbReference>
<evidence type="ECO:0000256" key="7">
    <source>
        <dbReference type="ARBA" id="ARBA00031732"/>
    </source>
</evidence>
<dbReference type="STRING" id="60517.A0A0R3W4A0"/>
<evidence type="ECO:0000256" key="2">
    <source>
        <dbReference type="ARBA" id="ARBA00008612"/>
    </source>
</evidence>
<comment type="similarity">
    <text evidence="2">Belongs to the aldo/keto reductase family. Glutamate--cysteine ligase light chain subfamily.</text>
</comment>
<accession>A0A0R3W4A0</accession>
<evidence type="ECO:0000313" key="11">
    <source>
        <dbReference type="WBParaSite" id="TASK_0000483001-mRNA-1"/>
    </source>
</evidence>
<evidence type="ECO:0000256" key="4">
    <source>
        <dbReference type="ARBA" id="ARBA00022684"/>
    </source>
</evidence>
<evidence type="ECO:0000256" key="1">
    <source>
        <dbReference type="ARBA" id="ARBA00005006"/>
    </source>
</evidence>
<comment type="subunit">
    <text evidence="3">Heterodimer of a catalytic heavy chain and a regulatory light chain.</text>
</comment>
<organism evidence="11">
    <name type="scientific">Taenia asiatica</name>
    <name type="common">Asian tapeworm</name>
    <dbReference type="NCBI Taxonomy" id="60517"/>
    <lineage>
        <taxon>Eukaryota</taxon>
        <taxon>Metazoa</taxon>
        <taxon>Spiralia</taxon>
        <taxon>Lophotrochozoa</taxon>
        <taxon>Platyhelminthes</taxon>
        <taxon>Cestoda</taxon>
        <taxon>Eucestoda</taxon>
        <taxon>Cyclophyllidea</taxon>
        <taxon>Taeniidae</taxon>
        <taxon>Taenia</taxon>
    </lineage>
</organism>
<protein>
    <recommendedName>
        <fullName evidence="7">GCS light chain</fullName>
    </recommendedName>
    <alternativeName>
        <fullName evidence="5">Gamma-ECS regulatory subunit</fullName>
    </alternativeName>
    <alternativeName>
        <fullName evidence="8">Gamma-glutamylcysteine synthetase regulatory subunit</fullName>
    </alternativeName>
    <alternativeName>
        <fullName evidence="6">Glutamate--cysteine ligase modifier subunit</fullName>
    </alternativeName>
</protein>
<name>A0A0R3W4A0_TAEAS</name>
<comment type="pathway">
    <text evidence="1">Sulfur metabolism; glutathione biosynthesis; glutathione from L-cysteine and L-glutamate: step 1/2.</text>
</comment>
<dbReference type="GO" id="GO:0006750">
    <property type="term" value="P:glutathione biosynthetic process"/>
    <property type="evidence" value="ECO:0007669"/>
    <property type="project" value="UniProtKB-UniPathway"/>
</dbReference>
<dbReference type="InterPro" id="IPR032963">
    <property type="entry name" value="Gclm"/>
</dbReference>
<dbReference type="UniPathway" id="UPA00142">
    <property type="reaction ID" value="UER00209"/>
</dbReference>
<dbReference type="GO" id="GO:0030234">
    <property type="term" value="F:enzyme regulator activity"/>
    <property type="evidence" value="ECO:0007669"/>
    <property type="project" value="TreeGrafter"/>
</dbReference>
<keyword evidence="10" id="KW-1185">Reference proteome</keyword>
<evidence type="ECO:0000313" key="9">
    <source>
        <dbReference type="EMBL" id="VDK34056.1"/>
    </source>
</evidence>
<dbReference type="InterPro" id="IPR036812">
    <property type="entry name" value="NAD(P)_OxRdtase_dom_sf"/>
</dbReference>
<dbReference type="EMBL" id="UYRS01018373">
    <property type="protein sequence ID" value="VDK34056.1"/>
    <property type="molecule type" value="Genomic_DNA"/>
</dbReference>
<dbReference type="PANTHER" id="PTHR13295:SF4">
    <property type="entry name" value="GLUTAMATE--CYSTEINE LIGASE REGULATORY SUBUNIT"/>
    <property type="match status" value="1"/>
</dbReference>
<sequence length="255" mass="28641">MSEFPKAKQFFLHTSNILKWNNIQLIRNPLEEVETCIKTVMHCWHTRQNADLCVPLDRLGLEDLETLIVSLSPELSRGALVDHPPCMGLPWAQIPQNTAHSLLKIWPVLEDFVEVNKVFRLGVSDMPVTDLEALCAAVKVPPKVDQLFIGSTCLLGEELENFAKLNSIQLLTHHDSADILPEGKLQTVMRNEFSAEDAAGWRPLWLVRYAEYYKNRGVVRSRGYTLFAERDLPASVATNGDAANSSANGDQRTSF</sequence>
<dbReference type="GO" id="GO:0017109">
    <property type="term" value="C:glutamate-cysteine ligase complex"/>
    <property type="evidence" value="ECO:0007669"/>
    <property type="project" value="TreeGrafter"/>
</dbReference>
<reference evidence="11" key="1">
    <citation type="submission" date="2017-02" db="UniProtKB">
        <authorList>
            <consortium name="WormBaseParasite"/>
        </authorList>
    </citation>
    <scope>IDENTIFICATION</scope>
</reference>
<evidence type="ECO:0000256" key="3">
    <source>
        <dbReference type="ARBA" id="ARBA00011532"/>
    </source>
</evidence>
<dbReference type="WBParaSite" id="TASK_0000483001-mRNA-1">
    <property type="protein sequence ID" value="TASK_0000483001-mRNA-1"/>
    <property type="gene ID" value="TASK_0000483001"/>
</dbReference>
<dbReference type="AlphaFoldDB" id="A0A0R3W4A0"/>
<dbReference type="Gene3D" id="3.20.20.100">
    <property type="entry name" value="NADP-dependent oxidoreductase domain"/>
    <property type="match status" value="1"/>
</dbReference>
<dbReference type="OrthoDB" id="5596051at2759"/>
<reference evidence="9 10" key="2">
    <citation type="submission" date="2018-11" db="EMBL/GenBank/DDBJ databases">
        <authorList>
            <consortium name="Pathogen Informatics"/>
        </authorList>
    </citation>
    <scope>NUCLEOTIDE SEQUENCE [LARGE SCALE GENOMIC DNA]</scope>
</reference>
<evidence type="ECO:0000256" key="8">
    <source>
        <dbReference type="ARBA" id="ARBA00032926"/>
    </source>
</evidence>
<evidence type="ECO:0000256" key="6">
    <source>
        <dbReference type="ARBA" id="ARBA00031154"/>
    </source>
</evidence>
<dbReference type="GO" id="GO:0035226">
    <property type="term" value="F:glutamate-cysteine ligase catalytic subunit binding"/>
    <property type="evidence" value="ECO:0007669"/>
    <property type="project" value="InterPro"/>
</dbReference>